<dbReference type="Gene3D" id="3.40.50.2000">
    <property type="entry name" value="Glycogen Phosphorylase B"/>
    <property type="match status" value="2"/>
</dbReference>
<dbReference type="PANTHER" id="PTHR48050">
    <property type="entry name" value="STEROL 3-BETA-GLUCOSYLTRANSFERASE"/>
    <property type="match status" value="1"/>
</dbReference>
<dbReference type="GO" id="GO:0005975">
    <property type="term" value="P:carbohydrate metabolic process"/>
    <property type="evidence" value="ECO:0007669"/>
    <property type="project" value="InterPro"/>
</dbReference>
<dbReference type="InterPro" id="IPR010610">
    <property type="entry name" value="EryCIII-like_C"/>
</dbReference>
<dbReference type="Proteomes" id="UP000266552">
    <property type="component" value="Chromosome"/>
</dbReference>
<dbReference type="GO" id="GO:0016758">
    <property type="term" value="F:hexosyltransferase activity"/>
    <property type="evidence" value="ECO:0007669"/>
    <property type="project" value="InterPro"/>
</dbReference>
<dbReference type="KEGG" id="plw:D5F53_15350"/>
<evidence type="ECO:0000313" key="4">
    <source>
        <dbReference type="Proteomes" id="UP000266552"/>
    </source>
</evidence>
<name>A0A385TPR2_PAELA</name>
<organism evidence="3 4">
    <name type="scientific">Paenibacillus lautus</name>
    <name type="common">Bacillus lautus</name>
    <dbReference type="NCBI Taxonomy" id="1401"/>
    <lineage>
        <taxon>Bacteria</taxon>
        <taxon>Bacillati</taxon>
        <taxon>Bacillota</taxon>
        <taxon>Bacilli</taxon>
        <taxon>Bacillales</taxon>
        <taxon>Paenibacillaceae</taxon>
        <taxon>Paenibacillus</taxon>
    </lineage>
</organism>
<dbReference type="RefSeq" id="WP_119848450.1">
    <property type="nucleotide sequence ID" value="NZ_CP032412.1"/>
</dbReference>
<dbReference type="InterPro" id="IPR050426">
    <property type="entry name" value="Glycosyltransferase_28"/>
</dbReference>
<dbReference type="PANTHER" id="PTHR48050:SF13">
    <property type="entry name" value="STEROL 3-BETA-GLUCOSYLTRANSFERASE UGT80A2"/>
    <property type="match status" value="1"/>
</dbReference>
<accession>A0A385TPR2</accession>
<dbReference type="InterPro" id="IPR004276">
    <property type="entry name" value="GlycoTrans_28_N"/>
</dbReference>
<reference evidence="3 4" key="1">
    <citation type="submission" date="2018-09" db="EMBL/GenBank/DDBJ databases">
        <title>Genome Sequence of Paenibacillus lautus Strain E7593-69, Azo Dye-Degrading Bacteria, Isolated from Commercial Tattoo Inks.</title>
        <authorList>
            <person name="Nho S.W."/>
            <person name="Kim S.-J."/>
            <person name="Kweon O."/>
            <person name="Cerniglia C.E."/>
        </authorList>
    </citation>
    <scope>NUCLEOTIDE SEQUENCE [LARGE SCALE GENOMIC DNA]</scope>
    <source>
        <strain evidence="3 4">E7593-69</strain>
    </source>
</reference>
<dbReference type="GO" id="GO:0033072">
    <property type="term" value="P:vancomycin biosynthetic process"/>
    <property type="evidence" value="ECO:0007669"/>
    <property type="project" value="UniProtKB-ARBA"/>
</dbReference>
<dbReference type="FunFam" id="3.40.50.2000:FF:000009">
    <property type="entry name" value="Sterol 3-beta-glucosyltransferase UGT80A2"/>
    <property type="match status" value="1"/>
</dbReference>
<keyword evidence="3" id="KW-0808">Transferase</keyword>
<proteinExistence type="predicted"/>
<dbReference type="InterPro" id="IPR002213">
    <property type="entry name" value="UDP_glucos_trans"/>
</dbReference>
<dbReference type="CDD" id="cd03784">
    <property type="entry name" value="GT1_Gtf-like"/>
    <property type="match status" value="1"/>
</dbReference>
<dbReference type="Pfam" id="PF03033">
    <property type="entry name" value="Glyco_transf_28"/>
    <property type="match status" value="1"/>
</dbReference>
<evidence type="ECO:0000259" key="1">
    <source>
        <dbReference type="Pfam" id="PF03033"/>
    </source>
</evidence>
<feature type="domain" description="Erythromycin biosynthesis protein CIII-like C-terminal" evidence="2">
    <location>
        <begin position="312"/>
        <end position="395"/>
    </location>
</feature>
<gene>
    <name evidence="3" type="ORF">D5F53_15350</name>
</gene>
<keyword evidence="4" id="KW-1185">Reference proteome</keyword>
<feature type="domain" description="Glycosyltransferase family 28 N-terminal" evidence="1">
    <location>
        <begin position="4"/>
        <end position="134"/>
    </location>
</feature>
<evidence type="ECO:0000313" key="3">
    <source>
        <dbReference type="EMBL" id="AYB44562.1"/>
    </source>
</evidence>
<dbReference type="Pfam" id="PF06722">
    <property type="entry name" value="EryCIII-like_C"/>
    <property type="match status" value="1"/>
</dbReference>
<dbReference type="SUPFAM" id="SSF53756">
    <property type="entry name" value="UDP-Glycosyltransferase/glycogen phosphorylase"/>
    <property type="match status" value="1"/>
</dbReference>
<protein>
    <submittedName>
        <fullName evidence="3">Glycosyltransferase</fullName>
    </submittedName>
</protein>
<dbReference type="GO" id="GO:0008194">
    <property type="term" value="F:UDP-glycosyltransferase activity"/>
    <property type="evidence" value="ECO:0007669"/>
    <property type="project" value="InterPro"/>
</dbReference>
<dbReference type="EMBL" id="CP032412">
    <property type="protein sequence ID" value="AYB44562.1"/>
    <property type="molecule type" value="Genomic_DNA"/>
</dbReference>
<dbReference type="AlphaFoldDB" id="A0A385TPR2"/>
<evidence type="ECO:0000259" key="2">
    <source>
        <dbReference type="Pfam" id="PF06722"/>
    </source>
</evidence>
<sequence length="419" mass="46684">MRIKLLTIGTRGDVQPFIALGVGLQKKGHDVVICTSEDFEGFVRAHGVGFAPIRANMMKLTQSKEGQRMLGRNPLEIMKQMRRLIHPMIVQMLDDLWNASHNAEVLIYHPKAFAGLDIAEKLNIPVFAAHPIPIIAPTGNFTNPILPFSFRNRWLNEKSYQLNRLMTVSFHTLINTWRAGTLNLPPRSVFADHLRINGSDIPVLYGCSPSIMPYDPKWRGRVCMEGFWFLEENEGSLPKELEAFLASGKPPIVISYSSMPLKQPDKVMDMTKEALLRTGQRGIILSGWSGMQESGNADGKMLCIQKASHTWLFPRAAGVIHHGGAGTTAAVLKAGKPMAISPFTGDQHFWAKRMHALGVATTPLPEKNLSVDSLADRIKALTSNSDLRAHSMSLSKIVRQEKGVERTVDFIERRLNDHI</sequence>